<dbReference type="RefSeq" id="WP_126992051.1">
    <property type="nucleotide sequence ID" value="NZ_JTFC01000044.1"/>
</dbReference>
<comment type="caution">
    <text evidence="2">The sequence shown here is derived from an EMBL/GenBank/DDBJ whole genome shotgun (WGS) entry which is preliminary data.</text>
</comment>
<dbReference type="OrthoDB" id="2991501at2"/>
<gene>
    <name evidence="2" type="ORF">QI30_18375</name>
</gene>
<dbReference type="Proteomes" id="UP000288623">
    <property type="component" value="Unassembled WGS sequence"/>
</dbReference>
<protein>
    <submittedName>
        <fullName evidence="2">Uncharacterized protein</fullName>
    </submittedName>
</protein>
<keyword evidence="3" id="KW-1185">Reference proteome</keyword>
<sequence>MKKTITILIVFILGYLLGEIDVKLILKDLENEFIELNTISIIGLTSSVTTLLVFLMYLIGKVYAIKKAEMFLTESFFVRHNNNNDDLNIGKEITLDKDLEECEIIYLVPNDPIREIKFYTYDGDYHKEGQLIESVGSLKAGETLRINTYLPCGMPNYIIKYERFDYVIGTLVLQEDGRGLTNFRTPEIKHTWRSYFYHLVKA</sequence>
<accession>A0A433RPR4</accession>
<evidence type="ECO:0000256" key="1">
    <source>
        <dbReference type="SAM" id="Phobius"/>
    </source>
</evidence>
<organism evidence="2 3">
    <name type="scientific">Candidatus Kurthia intestinigallinarum</name>
    <dbReference type="NCBI Taxonomy" id="1562256"/>
    <lineage>
        <taxon>Bacteria</taxon>
        <taxon>Bacillati</taxon>
        <taxon>Bacillota</taxon>
        <taxon>Bacilli</taxon>
        <taxon>Bacillales</taxon>
        <taxon>Caryophanaceae</taxon>
        <taxon>Kurthia</taxon>
    </lineage>
</organism>
<keyword evidence="1" id="KW-1133">Transmembrane helix</keyword>
<reference evidence="2 3" key="1">
    <citation type="submission" date="2014-11" db="EMBL/GenBank/DDBJ databases">
        <title>Genome sequence and analysis of novel Kurthia sp.</title>
        <authorList>
            <person name="Lawson J.N."/>
            <person name="Gonzalez J.E."/>
            <person name="Rinauldi L."/>
            <person name="Xuan Z."/>
            <person name="Firman A."/>
            <person name="Shaddox L."/>
            <person name="Trudeau A."/>
            <person name="Shah S."/>
            <person name="Reiman D."/>
        </authorList>
    </citation>
    <scope>NUCLEOTIDE SEQUENCE [LARGE SCALE GENOMIC DNA]</scope>
    <source>
        <strain evidence="2 3">3B1D</strain>
    </source>
</reference>
<dbReference type="EMBL" id="JTFC01000044">
    <property type="protein sequence ID" value="RUS51960.1"/>
    <property type="molecule type" value="Genomic_DNA"/>
</dbReference>
<dbReference type="AlphaFoldDB" id="A0A433RPR4"/>
<evidence type="ECO:0000313" key="3">
    <source>
        <dbReference type="Proteomes" id="UP000288623"/>
    </source>
</evidence>
<keyword evidence="1" id="KW-0472">Membrane</keyword>
<name>A0A433RPR4_9BACL</name>
<feature type="transmembrane region" description="Helical" evidence="1">
    <location>
        <begin position="34"/>
        <end position="60"/>
    </location>
</feature>
<proteinExistence type="predicted"/>
<keyword evidence="1" id="KW-0812">Transmembrane</keyword>
<evidence type="ECO:0000313" key="2">
    <source>
        <dbReference type="EMBL" id="RUS51960.1"/>
    </source>
</evidence>